<name>A0A0C3FLU9_PILCF</name>
<dbReference type="Proteomes" id="UP000054166">
    <property type="component" value="Unassembled WGS sequence"/>
</dbReference>
<evidence type="ECO:0000313" key="2">
    <source>
        <dbReference type="Proteomes" id="UP000054166"/>
    </source>
</evidence>
<reference evidence="2" key="2">
    <citation type="submission" date="2015-01" db="EMBL/GenBank/DDBJ databases">
        <title>Evolutionary Origins and Diversification of the Mycorrhizal Mutualists.</title>
        <authorList>
            <consortium name="DOE Joint Genome Institute"/>
            <consortium name="Mycorrhizal Genomics Consortium"/>
            <person name="Kohler A."/>
            <person name="Kuo A."/>
            <person name="Nagy L.G."/>
            <person name="Floudas D."/>
            <person name="Copeland A."/>
            <person name="Barry K.W."/>
            <person name="Cichocki N."/>
            <person name="Veneault-Fourrey C."/>
            <person name="LaButti K."/>
            <person name="Lindquist E.A."/>
            <person name="Lipzen A."/>
            <person name="Lundell T."/>
            <person name="Morin E."/>
            <person name="Murat C."/>
            <person name="Riley R."/>
            <person name="Ohm R."/>
            <person name="Sun H."/>
            <person name="Tunlid A."/>
            <person name="Henrissat B."/>
            <person name="Grigoriev I.V."/>
            <person name="Hibbett D.S."/>
            <person name="Martin F."/>
        </authorList>
    </citation>
    <scope>NUCLEOTIDE SEQUENCE [LARGE SCALE GENOMIC DNA]</scope>
    <source>
        <strain evidence="2">F 1598</strain>
    </source>
</reference>
<feature type="non-terminal residue" evidence="1">
    <location>
        <position position="1"/>
    </location>
</feature>
<sequence>YWCAQLDGEQTKRKLHQDLSKRRGRVRMPRYRCGGWLHVTVPDTRNSPVRVRMKHDFAHPHYTDIKLPEEVQALVVDMKSSTPSDVSAIIGF</sequence>
<proteinExistence type="predicted"/>
<accession>A0A0C3FLU9</accession>
<protein>
    <submittedName>
        <fullName evidence="1">Uncharacterized protein</fullName>
    </submittedName>
</protein>
<reference evidence="1 2" key="1">
    <citation type="submission" date="2014-04" db="EMBL/GenBank/DDBJ databases">
        <authorList>
            <consortium name="DOE Joint Genome Institute"/>
            <person name="Kuo A."/>
            <person name="Tarkka M."/>
            <person name="Buscot F."/>
            <person name="Kohler A."/>
            <person name="Nagy L.G."/>
            <person name="Floudas D."/>
            <person name="Copeland A."/>
            <person name="Barry K.W."/>
            <person name="Cichocki N."/>
            <person name="Veneault-Fourrey C."/>
            <person name="LaButti K."/>
            <person name="Lindquist E.A."/>
            <person name="Lipzen A."/>
            <person name="Lundell T."/>
            <person name="Morin E."/>
            <person name="Murat C."/>
            <person name="Sun H."/>
            <person name="Tunlid A."/>
            <person name="Henrissat B."/>
            <person name="Grigoriev I.V."/>
            <person name="Hibbett D.S."/>
            <person name="Martin F."/>
            <person name="Nordberg H.P."/>
            <person name="Cantor M.N."/>
            <person name="Hua S.X."/>
        </authorList>
    </citation>
    <scope>NUCLEOTIDE SEQUENCE [LARGE SCALE GENOMIC DNA]</scope>
    <source>
        <strain evidence="1 2">F 1598</strain>
    </source>
</reference>
<dbReference type="OrthoDB" id="2959849at2759"/>
<dbReference type="InParanoid" id="A0A0C3FLU9"/>
<dbReference type="EMBL" id="KN833003">
    <property type="protein sequence ID" value="KIM80511.1"/>
    <property type="molecule type" value="Genomic_DNA"/>
</dbReference>
<keyword evidence="2" id="KW-1185">Reference proteome</keyword>
<evidence type="ECO:0000313" key="1">
    <source>
        <dbReference type="EMBL" id="KIM80511.1"/>
    </source>
</evidence>
<gene>
    <name evidence="1" type="ORF">PILCRDRAFT_73037</name>
</gene>
<organism evidence="1 2">
    <name type="scientific">Piloderma croceum (strain F 1598)</name>
    <dbReference type="NCBI Taxonomy" id="765440"/>
    <lineage>
        <taxon>Eukaryota</taxon>
        <taxon>Fungi</taxon>
        <taxon>Dikarya</taxon>
        <taxon>Basidiomycota</taxon>
        <taxon>Agaricomycotina</taxon>
        <taxon>Agaricomycetes</taxon>
        <taxon>Agaricomycetidae</taxon>
        <taxon>Atheliales</taxon>
        <taxon>Atheliaceae</taxon>
        <taxon>Piloderma</taxon>
    </lineage>
</organism>
<dbReference type="HOGENOM" id="CLU_2644759_0_0_1"/>
<dbReference type="AlphaFoldDB" id="A0A0C3FLU9"/>